<feature type="transmembrane region" description="Helical" evidence="6">
    <location>
        <begin position="66"/>
        <end position="87"/>
    </location>
</feature>
<comment type="subcellular location">
    <subcellularLocation>
        <location evidence="1 6">Cell membrane</location>
        <topology evidence="1 6">Multi-pass membrane protein</topology>
    </subcellularLocation>
</comment>
<accession>A0A328UAY7</accession>
<dbReference type="PANTHER" id="PTHR12677:SF59">
    <property type="entry name" value="GOLGI APPARATUS MEMBRANE PROTEIN TVP38-RELATED"/>
    <property type="match status" value="1"/>
</dbReference>
<evidence type="ECO:0000256" key="5">
    <source>
        <dbReference type="ARBA" id="ARBA00023136"/>
    </source>
</evidence>
<keyword evidence="4 6" id="KW-1133">Transmembrane helix</keyword>
<proteinExistence type="inferred from homology"/>
<organism evidence="8 9">
    <name type="scientific">Hydrogeniiclostridium mannosilyticum</name>
    <dbReference type="NCBI Taxonomy" id="2764322"/>
    <lineage>
        <taxon>Bacteria</taxon>
        <taxon>Bacillati</taxon>
        <taxon>Bacillota</taxon>
        <taxon>Clostridia</taxon>
        <taxon>Eubacteriales</taxon>
        <taxon>Acutalibacteraceae</taxon>
        <taxon>Hydrogeniiclostridium</taxon>
    </lineage>
</organism>
<feature type="transmembrane region" description="Helical" evidence="6">
    <location>
        <begin position="25"/>
        <end position="46"/>
    </location>
</feature>
<feature type="transmembrane region" description="Helical" evidence="6">
    <location>
        <begin position="212"/>
        <end position="233"/>
    </location>
</feature>
<protein>
    <recommendedName>
        <fullName evidence="6">TVP38/TMEM64 family membrane protein</fullName>
    </recommendedName>
</protein>
<dbReference type="Pfam" id="PF09335">
    <property type="entry name" value="VTT_dom"/>
    <property type="match status" value="1"/>
</dbReference>
<keyword evidence="3 6" id="KW-0812">Transmembrane</keyword>
<dbReference type="InterPro" id="IPR015414">
    <property type="entry name" value="TMEM64"/>
</dbReference>
<evidence type="ECO:0000256" key="6">
    <source>
        <dbReference type="RuleBase" id="RU366058"/>
    </source>
</evidence>
<gene>
    <name evidence="8" type="ORF">DPQ25_13105</name>
</gene>
<evidence type="ECO:0000313" key="9">
    <source>
        <dbReference type="Proteomes" id="UP000249377"/>
    </source>
</evidence>
<keyword evidence="9" id="KW-1185">Reference proteome</keyword>
<dbReference type="RefSeq" id="WP_112333626.1">
    <property type="nucleotide sequence ID" value="NZ_JADPHD010000002.1"/>
</dbReference>
<dbReference type="GO" id="GO:0005886">
    <property type="term" value="C:plasma membrane"/>
    <property type="evidence" value="ECO:0007669"/>
    <property type="project" value="UniProtKB-SubCell"/>
</dbReference>
<reference evidence="8 9" key="1">
    <citation type="submission" date="2018-06" db="EMBL/GenBank/DDBJ databases">
        <title>Noncontiguous genome sequence of Ruminococcaceae bacterium ASD2818.</title>
        <authorList>
            <person name="Chaplin A.V."/>
            <person name="Sokolova S.R."/>
            <person name="Kochetkova T.O."/>
            <person name="Goltsov A.Y."/>
            <person name="Trofimov D.Y."/>
            <person name="Efimov B.A."/>
        </authorList>
    </citation>
    <scope>NUCLEOTIDE SEQUENCE [LARGE SCALE GENOMIC DNA]</scope>
    <source>
        <strain evidence="8 9">ASD2818</strain>
    </source>
</reference>
<keyword evidence="2 6" id="KW-1003">Cell membrane</keyword>
<feature type="transmembrane region" description="Helical" evidence="6">
    <location>
        <begin position="99"/>
        <end position="121"/>
    </location>
</feature>
<comment type="caution">
    <text evidence="8">The sequence shown here is derived from an EMBL/GenBank/DDBJ whole genome shotgun (WGS) entry which is preliminary data.</text>
</comment>
<name>A0A328UAY7_9FIRM</name>
<evidence type="ECO:0000256" key="1">
    <source>
        <dbReference type="ARBA" id="ARBA00004651"/>
    </source>
</evidence>
<dbReference type="AlphaFoldDB" id="A0A328UAY7"/>
<dbReference type="PANTHER" id="PTHR12677">
    <property type="entry name" value="GOLGI APPARATUS MEMBRANE PROTEIN TVP38-RELATED"/>
    <property type="match status" value="1"/>
</dbReference>
<evidence type="ECO:0000313" key="8">
    <source>
        <dbReference type="EMBL" id="RAQ22451.1"/>
    </source>
</evidence>
<keyword evidence="5 6" id="KW-0472">Membrane</keyword>
<feature type="domain" description="VTT" evidence="7">
    <location>
        <begin position="87"/>
        <end position="205"/>
    </location>
</feature>
<dbReference type="EMBL" id="QLYR01000013">
    <property type="protein sequence ID" value="RAQ22451.1"/>
    <property type="molecule type" value="Genomic_DNA"/>
</dbReference>
<evidence type="ECO:0000256" key="4">
    <source>
        <dbReference type="ARBA" id="ARBA00022989"/>
    </source>
</evidence>
<comment type="caution">
    <text evidence="6">Lacks conserved residue(s) required for the propagation of feature annotation.</text>
</comment>
<evidence type="ECO:0000256" key="2">
    <source>
        <dbReference type="ARBA" id="ARBA00022475"/>
    </source>
</evidence>
<dbReference type="InterPro" id="IPR032816">
    <property type="entry name" value="VTT_dom"/>
</dbReference>
<evidence type="ECO:0000256" key="3">
    <source>
        <dbReference type="ARBA" id="ARBA00022692"/>
    </source>
</evidence>
<comment type="similarity">
    <text evidence="6">Belongs to the TVP38/TMEM64 family.</text>
</comment>
<dbReference type="Proteomes" id="UP000249377">
    <property type="component" value="Unassembled WGS sequence"/>
</dbReference>
<sequence length="252" mass="27721">MTKDSTSQMTDCSPEEKAYIRRRRVVSILSLCVLLAFIAVVAIVVGKPLVEMLSRPEEFQKWVDSHHIWGRLAFVGMMCLQVVFAIIPGEPMEIGAGYAFGSIEGTLLCLAGAAVGSSIIYLFTKKFGIKLVEAFISKEKILSLSFIKNTKKLNLLIFILFFIPGTPKDIFTYFIGLTPMKLHIFLLISSIARIPSVITSTISGDALVSQNYGFAIAVFVITAVVSTAGIFIYHKISKRHAAQQGDFDADTQ</sequence>
<evidence type="ECO:0000259" key="7">
    <source>
        <dbReference type="Pfam" id="PF09335"/>
    </source>
</evidence>